<proteinExistence type="inferred from homology"/>
<evidence type="ECO:0000256" key="4">
    <source>
        <dbReference type="ARBA" id="ARBA00022827"/>
    </source>
</evidence>
<comment type="caution">
    <text evidence="9">The sequence shown here is derived from an EMBL/GenBank/DDBJ whole genome shotgun (WGS) entry which is preliminary data.</text>
</comment>
<evidence type="ECO:0000256" key="2">
    <source>
        <dbReference type="ARBA" id="ARBA00010790"/>
    </source>
</evidence>
<dbReference type="AlphaFoldDB" id="A0A917LGX0"/>
<dbReference type="EMBL" id="BMCU01000005">
    <property type="protein sequence ID" value="GGG22616.1"/>
    <property type="molecule type" value="Genomic_DNA"/>
</dbReference>
<comment type="similarity">
    <text evidence="2 6">Belongs to the GMC oxidoreductase family.</text>
</comment>
<evidence type="ECO:0000259" key="7">
    <source>
        <dbReference type="PROSITE" id="PS00623"/>
    </source>
</evidence>
<evidence type="ECO:0000259" key="8">
    <source>
        <dbReference type="PROSITE" id="PS00624"/>
    </source>
</evidence>
<evidence type="ECO:0000256" key="6">
    <source>
        <dbReference type="RuleBase" id="RU003968"/>
    </source>
</evidence>
<feature type="domain" description="Glucose-methanol-choline oxidoreductase N-terminal" evidence="8">
    <location>
        <begin position="260"/>
        <end position="274"/>
    </location>
</feature>
<feature type="active site" description="Proton donor" evidence="5">
    <location>
        <position position="473"/>
    </location>
</feature>
<dbReference type="Proteomes" id="UP000654257">
    <property type="component" value="Unassembled WGS sequence"/>
</dbReference>
<protein>
    <submittedName>
        <fullName evidence="9">Hypothetical GMC-type oxidoreductase</fullName>
    </submittedName>
</protein>
<organism evidence="9 10">
    <name type="scientific">Rhodococcoides trifolii</name>
    <dbReference type="NCBI Taxonomy" id="908250"/>
    <lineage>
        <taxon>Bacteria</taxon>
        <taxon>Bacillati</taxon>
        <taxon>Actinomycetota</taxon>
        <taxon>Actinomycetes</taxon>
        <taxon>Mycobacteriales</taxon>
        <taxon>Nocardiaceae</taxon>
        <taxon>Rhodococcoides</taxon>
    </lineage>
</organism>
<keyword evidence="3 6" id="KW-0285">Flavoprotein</keyword>
<dbReference type="InterPro" id="IPR000172">
    <property type="entry name" value="GMC_OxRdtase_N"/>
</dbReference>
<evidence type="ECO:0000313" key="10">
    <source>
        <dbReference type="Proteomes" id="UP000654257"/>
    </source>
</evidence>
<dbReference type="PANTHER" id="PTHR11552:SF147">
    <property type="entry name" value="CHOLINE DEHYDROGENASE, MITOCHONDRIAL"/>
    <property type="match status" value="1"/>
</dbReference>
<feature type="active site" description="Proton acceptor" evidence="5">
    <location>
        <position position="515"/>
    </location>
</feature>
<dbReference type="InterPro" id="IPR007867">
    <property type="entry name" value="GMC_OxRtase_C"/>
</dbReference>
<dbReference type="Pfam" id="PF05199">
    <property type="entry name" value="GMC_oxred_C"/>
    <property type="match status" value="1"/>
</dbReference>
<dbReference type="GO" id="GO:0050660">
    <property type="term" value="F:flavin adenine dinucleotide binding"/>
    <property type="evidence" value="ECO:0007669"/>
    <property type="project" value="InterPro"/>
</dbReference>
<dbReference type="SUPFAM" id="SSF51905">
    <property type="entry name" value="FAD/NAD(P)-binding domain"/>
    <property type="match status" value="1"/>
</dbReference>
<dbReference type="RefSeq" id="WP_188546727.1">
    <property type="nucleotide sequence ID" value="NZ_BMCU01000005.1"/>
</dbReference>
<keyword evidence="4 6" id="KW-0274">FAD</keyword>
<reference evidence="9" key="2">
    <citation type="submission" date="2020-09" db="EMBL/GenBank/DDBJ databases">
        <authorList>
            <person name="Sun Q."/>
            <person name="Sedlacek I."/>
        </authorList>
    </citation>
    <scope>NUCLEOTIDE SEQUENCE</scope>
    <source>
        <strain evidence="9">CCM 7905</strain>
    </source>
</reference>
<evidence type="ECO:0000313" key="9">
    <source>
        <dbReference type="EMBL" id="GGG22616.1"/>
    </source>
</evidence>
<dbReference type="InterPro" id="IPR012132">
    <property type="entry name" value="GMC_OxRdtase"/>
</dbReference>
<evidence type="ECO:0000256" key="1">
    <source>
        <dbReference type="ARBA" id="ARBA00001974"/>
    </source>
</evidence>
<dbReference type="InterPro" id="IPR036188">
    <property type="entry name" value="FAD/NAD-bd_sf"/>
</dbReference>
<dbReference type="Gene3D" id="3.50.50.60">
    <property type="entry name" value="FAD/NAD(P)-binding domain"/>
    <property type="match status" value="1"/>
</dbReference>
<comment type="cofactor">
    <cofactor evidence="1">
        <name>FAD</name>
        <dbReference type="ChEBI" id="CHEBI:57692"/>
    </cofactor>
</comment>
<dbReference type="Gene3D" id="3.30.560.10">
    <property type="entry name" value="Glucose Oxidase, domain 3"/>
    <property type="match status" value="1"/>
</dbReference>
<dbReference type="PROSITE" id="PS00623">
    <property type="entry name" value="GMC_OXRED_1"/>
    <property type="match status" value="1"/>
</dbReference>
<evidence type="ECO:0000256" key="5">
    <source>
        <dbReference type="PIRSR" id="PIRSR000137-1"/>
    </source>
</evidence>
<dbReference type="PANTHER" id="PTHR11552">
    <property type="entry name" value="GLUCOSE-METHANOL-CHOLINE GMC OXIDOREDUCTASE"/>
    <property type="match status" value="1"/>
</dbReference>
<reference evidence="9" key="1">
    <citation type="journal article" date="2014" name="Int. J. Syst. Evol. Microbiol.">
        <title>Complete genome sequence of Corynebacterium casei LMG S-19264T (=DSM 44701T), isolated from a smear-ripened cheese.</title>
        <authorList>
            <consortium name="US DOE Joint Genome Institute (JGI-PGF)"/>
            <person name="Walter F."/>
            <person name="Albersmeier A."/>
            <person name="Kalinowski J."/>
            <person name="Ruckert C."/>
        </authorList>
    </citation>
    <scope>NUCLEOTIDE SEQUENCE</scope>
    <source>
        <strain evidence="9">CCM 7905</strain>
    </source>
</reference>
<gene>
    <name evidence="9" type="ORF">GCM10007304_40550</name>
</gene>
<sequence length="535" mass="57353">MSTPTIADYVVVGSGSAGAVLANRLSAPSGNDVVVLEAGPEDKNKFVKIPAGFSKLFRSEVDWDYLTEPQPGLADRQIYWPRGKMLGGSSSINAMMWVRGFAADYDEWAEHAGSGWSFAEVARYFEKIETIQDATGSGQGSTPIQGNDGPMVVSNQRSPRNITSAFLDAADHVGYRTEPANTDEPRGVSRTMVNQKRGSRWSTADGYLKPAMARTNLDVITEALATRVIFDGTRAVAVEYVKDGETRTVRARKEIVLAGGAINTPQLLMLSGIGGADQLKAHGIEVLVDAPGVGANLIDHLASLLGYSVDDDSLFSAEKLPELVNYLVRRRGMLTSNVAEAYGFARSRADLDLPDLELIFGPAPFFDEGLVPATAHAAVVGTVLLKPESRGTITLRSADPTAKPIIDPRYLSDSDGVDRASMLEGLRICESIATAPALKERLGDRIRPDLPLDAPMDEVLVAALERASHTLYHPVGTCRMGTDDASVVDPELKVRGVQGLRVADASVMPSIIRGHTHAPSIVIGEKASDLILHGR</sequence>
<dbReference type="SUPFAM" id="SSF54373">
    <property type="entry name" value="FAD-linked reductases, C-terminal domain"/>
    <property type="match status" value="1"/>
</dbReference>
<dbReference type="Pfam" id="PF00732">
    <property type="entry name" value="GMC_oxred_N"/>
    <property type="match status" value="1"/>
</dbReference>
<accession>A0A917LGX0</accession>
<keyword evidence="10" id="KW-1185">Reference proteome</keyword>
<dbReference type="PROSITE" id="PS00624">
    <property type="entry name" value="GMC_OXRED_2"/>
    <property type="match status" value="1"/>
</dbReference>
<dbReference type="PIRSF" id="PIRSF000137">
    <property type="entry name" value="Alcohol_oxidase"/>
    <property type="match status" value="1"/>
</dbReference>
<dbReference type="GO" id="GO:0016614">
    <property type="term" value="F:oxidoreductase activity, acting on CH-OH group of donors"/>
    <property type="evidence" value="ECO:0007669"/>
    <property type="project" value="InterPro"/>
</dbReference>
<evidence type="ECO:0000256" key="3">
    <source>
        <dbReference type="ARBA" id="ARBA00022630"/>
    </source>
</evidence>
<feature type="domain" description="Glucose-methanol-choline oxidoreductase N-terminal" evidence="7">
    <location>
        <begin position="83"/>
        <end position="106"/>
    </location>
</feature>
<name>A0A917LGX0_9NOCA</name>